<keyword evidence="2" id="KW-1133">Transmembrane helix</keyword>
<organism evidence="3 4">
    <name type="scientific">Tritrichomonas musculus</name>
    <dbReference type="NCBI Taxonomy" id="1915356"/>
    <lineage>
        <taxon>Eukaryota</taxon>
        <taxon>Metamonada</taxon>
        <taxon>Parabasalia</taxon>
        <taxon>Tritrichomonadida</taxon>
        <taxon>Tritrichomonadidae</taxon>
        <taxon>Tritrichomonas</taxon>
    </lineage>
</organism>
<feature type="compositionally biased region" description="Basic and acidic residues" evidence="1">
    <location>
        <begin position="40"/>
        <end position="50"/>
    </location>
</feature>
<comment type="caution">
    <text evidence="3">The sequence shown here is derived from an EMBL/GenBank/DDBJ whole genome shotgun (WGS) entry which is preliminary data.</text>
</comment>
<evidence type="ECO:0000313" key="3">
    <source>
        <dbReference type="EMBL" id="KAK8858065.1"/>
    </source>
</evidence>
<keyword evidence="2" id="KW-0812">Transmembrane</keyword>
<reference evidence="3 4" key="1">
    <citation type="submission" date="2024-04" db="EMBL/GenBank/DDBJ databases">
        <title>Tritrichomonas musculus Genome.</title>
        <authorList>
            <person name="Alves-Ferreira E."/>
            <person name="Grigg M."/>
            <person name="Lorenzi H."/>
            <person name="Galac M."/>
        </authorList>
    </citation>
    <scope>NUCLEOTIDE SEQUENCE [LARGE SCALE GENOMIC DNA]</scope>
    <source>
        <strain evidence="3 4">EAF2021</strain>
    </source>
</reference>
<gene>
    <name evidence="3" type="ORF">M9Y10_013165</name>
</gene>
<feature type="transmembrane region" description="Helical" evidence="2">
    <location>
        <begin position="142"/>
        <end position="159"/>
    </location>
</feature>
<keyword evidence="2" id="KW-0472">Membrane</keyword>
<protein>
    <submittedName>
        <fullName evidence="3">Uncharacterized protein</fullName>
    </submittedName>
</protein>
<feature type="transmembrane region" description="Helical" evidence="2">
    <location>
        <begin position="360"/>
        <end position="378"/>
    </location>
</feature>
<dbReference type="EMBL" id="JAPFFF010000019">
    <property type="protein sequence ID" value="KAK8858065.1"/>
    <property type="molecule type" value="Genomic_DNA"/>
</dbReference>
<keyword evidence="4" id="KW-1185">Reference proteome</keyword>
<feature type="region of interest" description="Disordered" evidence="1">
    <location>
        <begin position="32"/>
        <end position="51"/>
    </location>
</feature>
<feature type="transmembrane region" description="Helical" evidence="2">
    <location>
        <begin position="310"/>
        <end position="329"/>
    </location>
</feature>
<feature type="transmembrane region" description="Helical" evidence="2">
    <location>
        <begin position="118"/>
        <end position="135"/>
    </location>
</feature>
<feature type="transmembrane region" description="Helical" evidence="2">
    <location>
        <begin position="240"/>
        <end position="263"/>
    </location>
</feature>
<feature type="transmembrane region" description="Helical" evidence="2">
    <location>
        <begin position="63"/>
        <end position="80"/>
    </location>
</feature>
<name>A0ABR2I8T1_9EUKA</name>
<feature type="transmembrane region" description="Helical" evidence="2">
    <location>
        <begin position="165"/>
        <end position="183"/>
    </location>
</feature>
<accession>A0ABR2I8T1</accession>
<proteinExistence type="predicted"/>
<evidence type="ECO:0000256" key="1">
    <source>
        <dbReference type="SAM" id="MobiDB-lite"/>
    </source>
</evidence>
<sequence length="388" mass="45612">MKRSKKGPKPVHKNKFQPKKILPLIQTNNSNKSTNLKSQNDSKMKPDLKRPNKKKLNNNLTRVYILGSGVAFFIYIHFIFSSNFKFFDFPIPSIFQETPIAAFLDYYWGFSQNTMKRFFHLFSFAMSFYYLLYSMRCDPELSFAYCLIIILDPYFSGHFLSSNFLFFSLVLSIFSFKLVFYSLTSFKKIDNKYRLMMALVCLLNGINLSIRFESISLSLVQIISTFMRAFKKKKVNKELLLAPIIMIIAESLVFILLCFLFGFPQKVHLHFESIENFMDELKLYFFNKTFFVLAFFSVLLYFVANFKISHKIFLFSILISSFLAILIPIQTNDYSIQIRLLYMQFMLFTCFGTVICRPLYFAVSGTFLGCFIFASWVLRYKLKSTQCL</sequence>
<feature type="transmembrane region" description="Helical" evidence="2">
    <location>
        <begin position="284"/>
        <end position="304"/>
    </location>
</feature>
<evidence type="ECO:0000256" key="2">
    <source>
        <dbReference type="SAM" id="Phobius"/>
    </source>
</evidence>
<dbReference type="Proteomes" id="UP001470230">
    <property type="component" value="Unassembled WGS sequence"/>
</dbReference>
<evidence type="ECO:0000313" key="4">
    <source>
        <dbReference type="Proteomes" id="UP001470230"/>
    </source>
</evidence>